<dbReference type="EMBL" id="JARTLI010000007">
    <property type="protein sequence ID" value="MED5051529.1"/>
    <property type="molecule type" value="Genomic_DNA"/>
</dbReference>
<dbReference type="Proteomes" id="UP001339962">
    <property type="component" value="Unassembled WGS sequence"/>
</dbReference>
<evidence type="ECO:0000259" key="3">
    <source>
        <dbReference type="PROSITE" id="PS51995"/>
    </source>
</evidence>
<protein>
    <submittedName>
        <fullName evidence="4">Toxin</fullName>
    </submittedName>
</protein>
<reference evidence="4 5" key="1">
    <citation type="submission" date="2023-03" db="EMBL/GenBank/DDBJ databases">
        <title>Bacillus Genome Sequencing.</title>
        <authorList>
            <person name="Dunlap C."/>
        </authorList>
    </citation>
    <scope>NUCLEOTIDE SEQUENCE [LARGE SCALE GENOMIC DNA]</scope>
    <source>
        <strain evidence="4 5">NRS-38</strain>
    </source>
</reference>
<dbReference type="InterPro" id="IPR024079">
    <property type="entry name" value="MetalloPept_cat_dom_sf"/>
</dbReference>
<keyword evidence="2" id="KW-0964">Secreted</keyword>
<dbReference type="AlphaFoldDB" id="A0ABD5IV30"/>
<evidence type="ECO:0000256" key="1">
    <source>
        <dbReference type="ARBA" id="ARBA00004613"/>
    </source>
</evidence>
<dbReference type="InterPro" id="IPR014781">
    <property type="entry name" value="Anthrax_toxin_lethal/edema_N/C"/>
</dbReference>
<dbReference type="Pfam" id="PF07737">
    <property type="entry name" value="ATLF"/>
    <property type="match status" value="1"/>
</dbReference>
<accession>A0ABD5IV30</accession>
<dbReference type="CDD" id="cd20183">
    <property type="entry name" value="M34_PPEP"/>
    <property type="match status" value="1"/>
</dbReference>
<dbReference type="GO" id="GO:0005576">
    <property type="term" value="C:extracellular region"/>
    <property type="evidence" value="ECO:0007669"/>
    <property type="project" value="UniProtKB-SubCell"/>
</dbReference>
<dbReference type="SUPFAM" id="SSF55486">
    <property type="entry name" value="Metalloproteases ('zincins'), catalytic domain"/>
    <property type="match status" value="1"/>
</dbReference>
<organism evidence="4 5">
    <name type="scientific">Anoxybacteroides rupiense</name>
    <dbReference type="NCBI Taxonomy" id="311460"/>
    <lineage>
        <taxon>Bacteria</taxon>
        <taxon>Bacillati</taxon>
        <taxon>Bacillota</taxon>
        <taxon>Bacilli</taxon>
        <taxon>Bacillales</taxon>
        <taxon>Anoxybacillaceae</taxon>
        <taxon>Anoxybacteroides</taxon>
    </lineage>
</organism>
<evidence type="ECO:0000256" key="2">
    <source>
        <dbReference type="ARBA" id="ARBA00022525"/>
    </source>
</evidence>
<dbReference type="PROSITE" id="PS51995">
    <property type="entry name" value="ATLF"/>
    <property type="match status" value="1"/>
</dbReference>
<comment type="caution">
    <text evidence="4">The sequence shown here is derived from an EMBL/GenBank/DDBJ whole genome shotgun (WGS) entry which is preliminary data.</text>
</comment>
<proteinExistence type="predicted"/>
<feature type="domain" description="ATLF-like" evidence="3">
    <location>
        <begin position="44"/>
        <end position="230"/>
    </location>
</feature>
<evidence type="ECO:0000313" key="5">
    <source>
        <dbReference type="Proteomes" id="UP001339962"/>
    </source>
</evidence>
<dbReference type="Gene3D" id="3.40.390.10">
    <property type="entry name" value="Collagenase (Catalytic Domain)"/>
    <property type="match status" value="1"/>
</dbReference>
<sequence length="234" mass="26607">MKRLIGLVAMVVAVIPLLSFSPYPNTHGVLLRASSLAGMDVPSYSLLRNMVILPDGPFNQVEAKKMVSTLARIDGDLLQKMADKQIYIKLFNGKLTDEPSARSLRGKVPRGYMALSTWDDVPGMGGSRLVLVKIGHSDKGKGHGSINLELHELAHSVDYIVLNDIHETPDFLAIWREEAERLFPGQYYFLDYPEEYFAEAFAYYYHNDETRAHLQRLAPKTYEFMQQLTKRTRK</sequence>
<evidence type="ECO:0000313" key="4">
    <source>
        <dbReference type="EMBL" id="MED5051529.1"/>
    </source>
</evidence>
<dbReference type="InterPro" id="IPR047568">
    <property type="entry name" value="ATLF-like_dom"/>
</dbReference>
<comment type="subcellular location">
    <subcellularLocation>
        <location evidence="1">Secreted</location>
    </subcellularLocation>
</comment>
<dbReference type="RefSeq" id="WP_328217762.1">
    <property type="nucleotide sequence ID" value="NZ_JARTLI010000007.1"/>
</dbReference>
<gene>
    <name evidence="4" type="ORF">P9850_06590</name>
</gene>
<name>A0ABD5IV30_9BACL</name>